<proteinExistence type="predicted"/>
<keyword evidence="3" id="KW-1185">Reference proteome</keyword>
<evidence type="ECO:0000313" key="2">
    <source>
        <dbReference type="EMBL" id="BES81004.1"/>
    </source>
</evidence>
<keyword evidence="1" id="KW-1133">Transmembrane helix</keyword>
<dbReference type="Proteomes" id="UP001341135">
    <property type="component" value="Chromosome"/>
</dbReference>
<gene>
    <name evidence="2" type="ORF">PABY_05710</name>
</gene>
<dbReference type="RefSeq" id="WP_338251730.1">
    <property type="nucleotide sequence ID" value="NZ_AP028907.1"/>
</dbReference>
<feature type="transmembrane region" description="Helical" evidence="1">
    <location>
        <begin position="88"/>
        <end position="105"/>
    </location>
</feature>
<dbReference type="EMBL" id="AP028907">
    <property type="protein sequence ID" value="BES81004.1"/>
    <property type="molecule type" value="Genomic_DNA"/>
</dbReference>
<evidence type="ECO:0000313" key="3">
    <source>
        <dbReference type="Proteomes" id="UP001341135"/>
    </source>
</evidence>
<feature type="transmembrane region" description="Helical" evidence="1">
    <location>
        <begin position="117"/>
        <end position="135"/>
    </location>
</feature>
<feature type="transmembrane region" description="Helical" evidence="1">
    <location>
        <begin position="172"/>
        <end position="194"/>
    </location>
</feature>
<keyword evidence="1" id="KW-0812">Transmembrane</keyword>
<evidence type="ECO:0000256" key="1">
    <source>
        <dbReference type="SAM" id="Phobius"/>
    </source>
</evidence>
<protein>
    <submittedName>
        <fullName evidence="2">Uncharacterized protein</fullName>
    </submittedName>
</protein>
<dbReference type="GeneID" id="89288604"/>
<keyword evidence="1" id="KW-0472">Membrane</keyword>
<feature type="transmembrane region" description="Helical" evidence="1">
    <location>
        <begin position="141"/>
        <end position="160"/>
    </location>
</feature>
<reference evidence="2 3" key="1">
    <citation type="submission" date="2023-09" db="EMBL/GenBank/DDBJ databases">
        <title>Pyrofollis japonicus gen. nov. sp. nov., a novel member of the family Pyrodictiaceae isolated from the Iheya North hydrothermal field.</title>
        <authorList>
            <person name="Miyazaki U."/>
            <person name="Sanari M."/>
            <person name="Tame A."/>
            <person name="Kitajima M."/>
            <person name="Okamoto A."/>
            <person name="Sawayama S."/>
            <person name="Miyazaki J."/>
            <person name="Takai K."/>
            <person name="Nakagawa S."/>
        </authorList>
    </citation>
    <scope>NUCLEOTIDE SEQUENCE [LARGE SCALE GENOMIC DNA]</scope>
    <source>
        <strain evidence="2 3">AV2</strain>
    </source>
</reference>
<organism evidence="2 3">
    <name type="scientific">Pyrodictium abyssi</name>
    <dbReference type="NCBI Taxonomy" id="54256"/>
    <lineage>
        <taxon>Archaea</taxon>
        <taxon>Thermoproteota</taxon>
        <taxon>Thermoprotei</taxon>
        <taxon>Desulfurococcales</taxon>
        <taxon>Pyrodictiaceae</taxon>
        <taxon>Pyrodictium</taxon>
    </lineage>
</organism>
<feature type="transmembrane region" description="Helical" evidence="1">
    <location>
        <begin position="38"/>
        <end position="57"/>
    </location>
</feature>
<accession>A0ABN6ZL95</accession>
<sequence length="251" mass="26698">MRRLLRPPREPSALGIMAFSALVGLATAASPSPAGLALAVAAVLLHVFTFDAAFDAARLRRRGLLAALAALNASPYLLAVLLWRDWVLAAAVLAYAPVLAVYLVLSLRGALRTPPGYIAGAALLAYTAVLSAALAGEPTRLTLAGFALMMLYTASTAAYVETRLPTRRTSPLLPLAVWLPALPVAAATWPWLLLACIEPTAKLMVNAARNTKIDMREIRRLGWRELARLTLFTALLTASLAVLRGTDPEAP</sequence>
<feature type="transmembrane region" description="Helical" evidence="1">
    <location>
        <begin position="64"/>
        <end position="82"/>
    </location>
</feature>
<name>A0ABN6ZL95_9CREN</name>